<evidence type="ECO:0000313" key="2">
    <source>
        <dbReference type="EMBL" id="PPK76601.1"/>
    </source>
</evidence>
<proteinExistence type="predicted"/>
<dbReference type="Pfam" id="PF10544">
    <property type="entry name" value="T5orf172"/>
    <property type="match status" value="1"/>
</dbReference>
<gene>
    <name evidence="2" type="ORF">B0F87_103208</name>
</gene>
<dbReference type="AlphaFoldDB" id="A0A2S6HGU9"/>
<feature type="domain" description="Bacteriophage T5 Orf172 DNA-binding" evidence="1">
    <location>
        <begin position="13"/>
        <end position="93"/>
    </location>
</feature>
<accession>A0A2S6HGU9</accession>
<dbReference type="EMBL" id="PTIZ01000003">
    <property type="protein sequence ID" value="PPK76601.1"/>
    <property type="molecule type" value="Genomic_DNA"/>
</dbReference>
<organism evidence="2 3">
    <name type="scientific">Methylobacter tundripaludum</name>
    <dbReference type="NCBI Taxonomy" id="173365"/>
    <lineage>
        <taxon>Bacteria</taxon>
        <taxon>Pseudomonadati</taxon>
        <taxon>Pseudomonadota</taxon>
        <taxon>Gammaproteobacteria</taxon>
        <taxon>Methylococcales</taxon>
        <taxon>Methylococcaceae</taxon>
        <taxon>Methylobacter</taxon>
    </lineage>
</organism>
<dbReference type="SMART" id="SM00974">
    <property type="entry name" value="T5orf172"/>
    <property type="match status" value="1"/>
</dbReference>
<evidence type="ECO:0000259" key="1">
    <source>
        <dbReference type="SMART" id="SM00974"/>
    </source>
</evidence>
<dbReference type="Proteomes" id="UP000240010">
    <property type="component" value="Unassembled WGS sequence"/>
</dbReference>
<name>A0A2S6HGU9_9GAMM</name>
<protein>
    <submittedName>
        <fullName evidence="2">T5orf172 domain-containing protein</fullName>
    </submittedName>
</protein>
<evidence type="ECO:0000313" key="3">
    <source>
        <dbReference type="Proteomes" id="UP000240010"/>
    </source>
</evidence>
<sequence>MASLNIVYVLTNSAMPGLVKIGYTTQDDANSRIGQLYTTGVPVPFELHYACKVQNAEEVEKALHIAFSPHRINPKREFFKIEPEQAVAILKLLHTEDATAEIEQQPTSIDQESVIAAEQLKSKRPNMNFLEMGIPIGAELHSVHGPFVVTVVTAKKIVFNNEEESLTAATRQVLGIEHSVQPSPHWTYQGKLLKDIYEETYGNTGEM</sequence>
<comment type="caution">
    <text evidence="2">The sequence shown here is derived from an EMBL/GenBank/DDBJ whole genome shotgun (WGS) entry which is preliminary data.</text>
</comment>
<dbReference type="InterPro" id="IPR018306">
    <property type="entry name" value="Phage_T5_Orf172_DNA-bd"/>
</dbReference>
<reference evidence="2 3" key="1">
    <citation type="submission" date="2018-02" db="EMBL/GenBank/DDBJ databases">
        <title>Subsurface microbial communities from deep shales in Ohio and West Virginia, USA.</title>
        <authorList>
            <person name="Wrighton K."/>
        </authorList>
    </citation>
    <scope>NUCLEOTIDE SEQUENCE [LARGE SCALE GENOMIC DNA]</scope>
    <source>
        <strain evidence="2 3">OWC-DMM</strain>
    </source>
</reference>
<dbReference type="RefSeq" id="WP_104428298.1">
    <property type="nucleotide sequence ID" value="NZ_PTIZ01000003.1"/>
</dbReference>